<feature type="coiled-coil region" evidence="1">
    <location>
        <begin position="91"/>
        <end position="125"/>
    </location>
</feature>
<dbReference type="AlphaFoldDB" id="A0A6A6EBL7"/>
<sequence>MTDPSEITSNSASQGVQTDAPAEALLRLTQSANDFLRYRSIYAEGAEAKKTLSLKEAEIRKRDEKIKELDSAITVMTHGGQKEVIRMKLEKAEIVKENIDLNTKLQQALKEKEDVVNRLRITQTKVEEYATYTANLVNLDLSKFSKDVAKIWEHTHILVKKYFSLDILTESFEEHNKWTQQACSFLHRPSGSILIPLTNSFAAKLARKAVMLNVFTLVFARWIFTATPPPLAQAGLDVILSELIGQDERKEALCRAILLSAPSGNPSQDKEL</sequence>
<dbReference type="EMBL" id="ML994625">
    <property type="protein sequence ID" value="KAF2187928.1"/>
    <property type="molecule type" value="Genomic_DNA"/>
</dbReference>
<keyword evidence="1" id="KW-0175">Coiled coil</keyword>
<keyword evidence="3" id="KW-1185">Reference proteome</keyword>
<evidence type="ECO:0000313" key="2">
    <source>
        <dbReference type="EMBL" id="KAF2187928.1"/>
    </source>
</evidence>
<gene>
    <name evidence="2" type="ORF">K469DRAFT_769800</name>
</gene>
<dbReference type="Proteomes" id="UP000800200">
    <property type="component" value="Unassembled WGS sequence"/>
</dbReference>
<proteinExistence type="predicted"/>
<dbReference type="OrthoDB" id="5421041at2759"/>
<name>A0A6A6EBL7_9PEZI</name>
<reference evidence="2" key="1">
    <citation type="journal article" date="2020" name="Stud. Mycol.">
        <title>101 Dothideomycetes genomes: a test case for predicting lifestyles and emergence of pathogens.</title>
        <authorList>
            <person name="Haridas S."/>
            <person name="Albert R."/>
            <person name="Binder M."/>
            <person name="Bloem J."/>
            <person name="Labutti K."/>
            <person name="Salamov A."/>
            <person name="Andreopoulos B."/>
            <person name="Baker S."/>
            <person name="Barry K."/>
            <person name="Bills G."/>
            <person name="Bluhm B."/>
            <person name="Cannon C."/>
            <person name="Castanera R."/>
            <person name="Culley D."/>
            <person name="Daum C."/>
            <person name="Ezra D."/>
            <person name="Gonzalez J."/>
            <person name="Henrissat B."/>
            <person name="Kuo A."/>
            <person name="Liang C."/>
            <person name="Lipzen A."/>
            <person name="Lutzoni F."/>
            <person name="Magnuson J."/>
            <person name="Mondo S."/>
            <person name="Nolan M."/>
            <person name="Ohm R."/>
            <person name="Pangilinan J."/>
            <person name="Park H.-J."/>
            <person name="Ramirez L."/>
            <person name="Alfaro M."/>
            <person name="Sun H."/>
            <person name="Tritt A."/>
            <person name="Yoshinaga Y."/>
            <person name="Zwiers L.-H."/>
            <person name="Turgeon B."/>
            <person name="Goodwin S."/>
            <person name="Spatafora J."/>
            <person name="Crous P."/>
            <person name="Grigoriev I."/>
        </authorList>
    </citation>
    <scope>NUCLEOTIDE SEQUENCE</scope>
    <source>
        <strain evidence="2">CBS 207.26</strain>
    </source>
</reference>
<organism evidence="2 3">
    <name type="scientific">Zopfia rhizophila CBS 207.26</name>
    <dbReference type="NCBI Taxonomy" id="1314779"/>
    <lineage>
        <taxon>Eukaryota</taxon>
        <taxon>Fungi</taxon>
        <taxon>Dikarya</taxon>
        <taxon>Ascomycota</taxon>
        <taxon>Pezizomycotina</taxon>
        <taxon>Dothideomycetes</taxon>
        <taxon>Dothideomycetes incertae sedis</taxon>
        <taxon>Zopfiaceae</taxon>
        <taxon>Zopfia</taxon>
    </lineage>
</organism>
<evidence type="ECO:0000256" key="1">
    <source>
        <dbReference type="SAM" id="Coils"/>
    </source>
</evidence>
<evidence type="ECO:0000313" key="3">
    <source>
        <dbReference type="Proteomes" id="UP000800200"/>
    </source>
</evidence>
<protein>
    <submittedName>
        <fullName evidence="2">Uncharacterized protein</fullName>
    </submittedName>
</protein>
<accession>A0A6A6EBL7</accession>